<evidence type="ECO:0000256" key="6">
    <source>
        <dbReference type="ARBA" id="ARBA00023125"/>
    </source>
</evidence>
<dbReference type="InterPro" id="IPR000571">
    <property type="entry name" value="Znf_CCCH"/>
</dbReference>
<evidence type="ECO:0000256" key="9">
    <source>
        <dbReference type="SAM" id="MobiDB-lite"/>
    </source>
</evidence>
<dbReference type="GO" id="GO:0003677">
    <property type="term" value="F:DNA binding"/>
    <property type="evidence" value="ECO:0007669"/>
    <property type="project" value="UniProtKB-KW"/>
</dbReference>
<evidence type="ECO:0000256" key="8">
    <source>
        <dbReference type="PROSITE-ProRule" id="PRU00723"/>
    </source>
</evidence>
<keyword evidence="2" id="KW-0677">Repeat</keyword>
<comment type="caution">
    <text evidence="12">The sequence shown here is derived from an EMBL/GenBank/DDBJ whole genome shotgun (WGS) entry which is preliminary data.</text>
</comment>
<feature type="region of interest" description="Disordered" evidence="9">
    <location>
        <begin position="559"/>
        <end position="608"/>
    </location>
</feature>
<evidence type="ECO:0000256" key="1">
    <source>
        <dbReference type="ARBA" id="ARBA00022723"/>
    </source>
</evidence>
<feature type="region of interest" description="Disordered" evidence="9">
    <location>
        <begin position="1"/>
        <end position="35"/>
    </location>
</feature>
<evidence type="ECO:0000256" key="2">
    <source>
        <dbReference type="ARBA" id="ARBA00022737"/>
    </source>
</evidence>
<reference evidence="12 13" key="1">
    <citation type="journal article" date="2022" name="Nat. Plants">
        <title>Genomes of leafy and leafless Platanthera orchids illuminate the evolution of mycoheterotrophy.</title>
        <authorList>
            <person name="Li M.H."/>
            <person name="Liu K.W."/>
            <person name="Li Z."/>
            <person name="Lu H.C."/>
            <person name="Ye Q.L."/>
            <person name="Zhang D."/>
            <person name="Wang J.Y."/>
            <person name="Li Y.F."/>
            <person name="Zhong Z.M."/>
            <person name="Liu X."/>
            <person name="Yu X."/>
            <person name="Liu D.K."/>
            <person name="Tu X.D."/>
            <person name="Liu B."/>
            <person name="Hao Y."/>
            <person name="Liao X.Y."/>
            <person name="Jiang Y.T."/>
            <person name="Sun W.H."/>
            <person name="Chen J."/>
            <person name="Chen Y.Q."/>
            <person name="Ai Y."/>
            <person name="Zhai J.W."/>
            <person name="Wu S.S."/>
            <person name="Zhou Z."/>
            <person name="Hsiao Y.Y."/>
            <person name="Wu W.L."/>
            <person name="Chen Y.Y."/>
            <person name="Lin Y.F."/>
            <person name="Hsu J.L."/>
            <person name="Li C.Y."/>
            <person name="Wang Z.W."/>
            <person name="Zhao X."/>
            <person name="Zhong W.Y."/>
            <person name="Ma X.K."/>
            <person name="Ma L."/>
            <person name="Huang J."/>
            <person name="Chen G.Z."/>
            <person name="Huang M.Z."/>
            <person name="Huang L."/>
            <person name="Peng D.H."/>
            <person name="Luo Y.B."/>
            <person name="Zou S.Q."/>
            <person name="Chen S.P."/>
            <person name="Lan S."/>
            <person name="Tsai W.C."/>
            <person name="Van de Peer Y."/>
            <person name="Liu Z.J."/>
        </authorList>
    </citation>
    <scope>NUCLEOTIDE SEQUENCE [LARGE SCALE GENOMIC DNA]</scope>
    <source>
        <strain evidence="12">Lor287</strain>
    </source>
</reference>
<keyword evidence="1 8" id="KW-0479">Metal-binding</keyword>
<dbReference type="GO" id="GO:0000398">
    <property type="term" value="P:mRNA splicing, via spliceosome"/>
    <property type="evidence" value="ECO:0007669"/>
    <property type="project" value="InterPro"/>
</dbReference>
<dbReference type="GO" id="GO:0008270">
    <property type="term" value="F:zinc ion binding"/>
    <property type="evidence" value="ECO:0007669"/>
    <property type="project" value="UniProtKB-KW"/>
</dbReference>
<feature type="region of interest" description="Disordered" evidence="9">
    <location>
        <begin position="482"/>
        <end position="509"/>
    </location>
</feature>
<dbReference type="SMART" id="SM00356">
    <property type="entry name" value="ZnF_C3H1"/>
    <property type="match status" value="2"/>
</dbReference>
<dbReference type="AlphaFoldDB" id="A0AAP0GC13"/>
<dbReference type="CDD" id="cd12540">
    <property type="entry name" value="RRM_U2AFBPL"/>
    <property type="match status" value="1"/>
</dbReference>
<keyword evidence="6" id="KW-0238">DNA-binding</keyword>
<keyword evidence="13" id="KW-1185">Reference proteome</keyword>
<evidence type="ECO:0000313" key="13">
    <source>
        <dbReference type="Proteomes" id="UP001418222"/>
    </source>
</evidence>
<evidence type="ECO:0000256" key="5">
    <source>
        <dbReference type="ARBA" id="ARBA00022884"/>
    </source>
</evidence>
<dbReference type="FunFam" id="3.30.70.330:FF:000318">
    <property type="entry name" value="Zinc finger CCCH domain-containing protein 5"/>
    <property type="match status" value="1"/>
</dbReference>
<evidence type="ECO:0000259" key="10">
    <source>
        <dbReference type="PROSITE" id="PS50102"/>
    </source>
</evidence>
<dbReference type="PROSITE" id="PS50102">
    <property type="entry name" value="RRM"/>
    <property type="match status" value="1"/>
</dbReference>
<dbReference type="PANTHER" id="PTHR12620">
    <property type="entry name" value="U2 SNRNP AUXILIARY FACTOR, SMALL SUBUNIT"/>
    <property type="match status" value="1"/>
</dbReference>
<keyword evidence="5 7" id="KW-0694">RNA-binding</keyword>
<dbReference type="Pfam" id="PF00076">
    <property type="entry name" value="RRM_1"/>
    <property type="match status" value="1"/>
</dbReference>
<keyword evidence="4 8" id="KW-0862">Zinc</keyword>
<dbReference type="InterPro" id="IPR012677">
    <property type="entry name" value="Nucleotide-bd_a/b_plait_sf"/>
</dbReference>
<feature type="domain" description="C3H1-type" evidence="11">
    <location>
        <begin position="348"/>
        <end position="378"/>
    </location>
</feature>
<dbReference type="InterPro" id="IPR009145">
    <property type="entry name" value="U2AF_small"/>
</dbReference>
<dbReference type="PRINTS" id="PR01848">
    <property type="entry name" value="U2AUXFACTOR"/>
</dbReference>
<feature type="compositionally biased region" description="Polar residues" evidence="9">
    <location>
        <begin position="589"/>
        <end position="600"/>
    </location>
</feature>
<protein>
    <submittedName>
        <fullName evidence="12">Zinc finger CCCH domain-containing protein 5</fullName>
    </submittedName>
</protein>
<organism evidence="12 13">
    <name type="scientific">Platanthera zijinensis</name>
    <dbReference type="NCBI Taxonomy" id="2320716"/>
    <lineage>
        <taxon>Eukaryota</taxon>
        <taxon>Viridiplantae</taxon>
        <taxon>Streptophyta</taxon>
        <taxon>Embryophyta</taxon>
        <taxon>Tracheophyta</taxon>
        <taxon>Spermatophyta</taxon>
        <taxon>Magnoliopsida</taxon>
        <taxon>Liliopsida</taxon>
        <taxon>Asparagales</taxon>
        <taxon>Orchidaceae</taxon>
        <taxon>Orchidoideae</taxon>
        <taxon>Orchideae</taxon>
        <taxon>Orchidinae</taxon>
        <taxon>Platanthera</taxon>
    </lineage>
</organism>
<name>A0AAP0GC13_9ASPA</name>
<feature type="zinc finger region" description="C3H1-type" evidence="8">
    <location>
        <begin position="214"/>
        <end position="242"/>
    </location>
</feature>
<keyword evidence="3 8" id="KW-0863">Zinc-finger</keyword>
<feature type="compositionally biased region" description="Basic residues" evidence="9">
    <location>
        <begin position="25"/>
        <end position="35"/>
    </location>
</feature>
<dbReference type="Pfam" id="PF00642">
    <property type="entry name" value="zf-CCCH"/>
    <property type="match status" value="2"/>
</dbReference>
<evidence type="ECO:0000259" key="11">
    <source>
        <dbReference type="PROSITE" id="PS50103"/>
    </source>
</evidence>
<feature type="region of interest" description="Disordered" evidence="9">
    <location>
        <begin position="163"/>
        <end position="183"/>
    </location>
</feature>
<sequence length="750" mass="84470">MANPVNGEGPKEPTNAADSGNQSRKEKRKALKKLKRRQIRTEAAIKEREEEDALLNAPEEQLLLRVREQEEAEQAERNRREFEERERVWLEEVAARKAREEEDARRKKLLEEEERKAKIEHAYGLEADDEYDYDEDGPPEIIWQGNEIIIKKKRVKVAKRITEPVQDKKDDDRPTSNPLPPQSAIFASCTQGEPATVQEMLDSVAQQVPNFGTEQDKAHCPFHLKTGACRFGSRCSRVHFYPDKSCTLLVKNMYNGPGLTCEQDEGLEFTDEEVERCYDEFYDDVHTEFLKFGEIVNFKVCKNSSYHLRGNVYVHYKSLESAIIAYNTMNARYYAGKQIVCEFAGVTKWKVAICGEFMKSRLKTCSHGSACNFIHCFRNPGGDYEWADWDNPPPRYWVKKMVVLFGTSAESSYDKELESDDYNRHREPERMRTSRGYSAFIPSGCPSRLPLPQIAKPVISIVSPTPIRDFCSPPLPIRTPQAAASIARRSPSSSLEDFPPLPRCTRSQSRARNMLVSKGNLLPTSDNLDSVFPASTEAASFCPEPLTAAQHRPDALEVRPAPVKPPQHQPMTDLPDLSPPTPLGRFAQPDSSLTSSGQPTSPRPAPLPAALRQPYSAILIEQRLLLSSSINGGPLLAASTGLLPPLTPFPPFPPVSLTHHLRLTQWPTSIPSCKFLSPSPSSSQITTTLLLLPSPPNYWQTDRPNRPRVPPVKRRFHQPCQNFVPRGMTATGCHDTCGWIIQFLTATKTP</sequence>
<dbReference type="InterPro" id="IPR000504">
    <property type="entry name" value="RRM_dom"/>
</dbReference>
<dbReference type="EMBL" id="JBBWWQ010000003">
    <property type="protein sequence ID" value="KAK8950965.1"/>
    <property type="molecule type" value="Genomic_DNA"/>
</dbReference>
<evidence type="ECO:0000256" key="4">
    <source>
        <dbReference type="ARBA" id="ARBA00022833"/>
    </source>
</evidence>
<dbReference type="GO" id="GO:0089701">
    <property type="term" value="C:U2AF complex"/>
    <property type="evidence" value="ECO:0007669"/>
    <property type="project" value="InterPro"/>
</dbReference>
<dbReference type="GO" id="GO:0003723">
    <property type="term" value="F:RNA binding"/>
    <property type="evidence" value="ECO:0007669"/>
    <property type="project" value="UniProtKB-UniRule"/>
</dbReference>
<feature type="domain" description="RRM" evidence="10">
    <location>
        <begin position="246"/>
        <end position="346"/>
    </location>
</feature>
<feature type="compositionally biased region" description="Basic and acidic residues" evidence="9">
    <location>
        <begin position="163"/>
        <end position="174"/>
    </location>
</feature>
<dbReference type="Gene3D" id="3.30.70.330">
    <property type="match status" value="1"/>
</dbReference>
<gene>
    <name evidence="12" type="ORF">KSP39_PZI004493</name>
</gene>
<evidence type="ECO:0000313" key="12">
    <source>
        <dbReference type="EMBL" id="KAK8950965.1"/>
    </source>
</evidence>
<proteinExistence type="predicted"/>
<dbReference type="Proteomes" id="UP001418222">
    <property type="component" value="Unassembled WGS sequence"/>
</dbReference>
<evidence type="ECO:0000256" key="3">
    <source>
        <dbReference type="ARBA" id="ARBA00022771"/>
    </source>
</evidence>
<feature type="domain" description="C3H1-type" evidence="11">
    <location>
        <begin position="214"/>
        <end position="242"/>
    </location>
</feature>
<dbReference type="PROSITE" id="PS50103">
    <property type="entry name" value="ZF_C3H1"/>
    <property type="match status" value="2"/>
</dbReference>
<dbReference type="SUPFAM" id="SSF54928">
    <property type="entry name" value="RNA-binding domain, RBD"/>
    <property type="match status" value="1"/>
</dbReference>
<evidence type="ECO:0000256" key="7">
    <source>
        <dbReference type="PROSITE-ProRule" id="PRU00176"/>
    </source>
</evidence>
<feature type="zinc finger region" description="C3H1-type" evidence="8">
    <location>
        <begin position="348"/>
        <end position="378"/>
    </location>
</feature>
<dbReference type="InterPro" id="IPR035979">
    <property type="entry name" value="RBD_domain_sf"/>
</dbReference>
<feature type="compositionally biased region" description="Low complexity" evidence="9">
    <location>
        <begin position="482"/>
        <end position="494"/>
    </location>
</feature>
<accession>A0AAP0GC13</accession>